<feature type="transmembrane region" description="Helical" evidence="1">
    <location>
        <begin position="6"/>
        <end position="22"/>
    </location>
</feature>
<reference evidence="3 4" key="1">
    <citation type="submission" date="2020-04" db="EMBL/GenBank/DDBJ databases">
        <authorList>
            <person name="Basu S."/>
            <person name="Maruthanayagam V."/>
            <person name="Chakraborty S."/>
            <person name="Pramanik A."/>
            <person name="Mukherjee J."/>
            <person name="Brink B."/>
        </authorList>
    </citation>
    <scope>NUCLEOTIDE SEQUENCE [LARGE SCALE GENOMIC DNA]</scope>
    <source>
        <strain evidence="3 4">AP17</strain>
    </source>
</reference>
<dbReference type="EMBL" id="CP051167">
    <property type="protein sequence ID" value="QIZ73621.1"/>
    <property type="molecule type" value="Genomic_DNA"/>
</dbReference>
<proteinExistence type="predicted"/>
<dbReference type="InterPro" id="IPR025235">
    <property type="entry name" value="DUF4178"/>
</dbReference>
<keyword evidence="4" id="KW-1185">Reference proteome</keyword>
<evidence type="ECO:0000313" key="3">
    <source>
        <dbReference type="EMBL" id="QIZ73621.1"/>
    </source>
</evidence>
<keyword evidence="1" id="KW-1133">Transmembrane helix</keyword>
<keyword evidence="1" id="KW-0472">Membrane</keyword>
<name>A0A6H1U461_9CYAN</name>
<dbReference type="Pfam" id="PF13785">
    <property type="entry name" value="DUF4178"/>
    <property type="match status" value="1"/>
</dbReference>
<organism evidence="3 4">
    <name type="scientific">Oxynema aestuarii AP17</name>
    <dbReference type="NCBI Taxonomy" id="2064643"/>
    <lineage>
        <taxon>Bacteria</taxon>
        <taxon>Bacillati</taxon>
        <taxon>Cyanobacteriota</taxon>
        <taxon>Cyanophyceae</taxon>
        <taxon>Oscillatoriophycideae</taxon>
        <taxon>Oscillatoriales</taxon>
        <taxon>Oscillatoriaceae</taxon>
        <taxon>Oxynema</taxon>
        <taxon>Oxynema aestuarii</taxon>
    </lineage>
</organism>
<dbReference type="Proteomes" id="UP000500857">
    <property type="component" value="Chromosome"/>
</dbReference>
<protein>
    <submittedName>
        <fullName evidence="3">DUF4178 domain-containing protein</fullName>
    </submittedName>
</protein>
<dbReference type="KEGG" id="oxy:HCG48_05750"/>
<evidence type="ECO:0000256" key="1">
    <source>
        <dbReference type="SAM" id="Phobius"/>
    </source>
</evidence>
<feature type="domain" description="DUF4178" evidence="2">
    <location>
        <begin position="45"/>
        <end position="178"/>
    </location>
</feature>
<evidence type="ECO:0000259" key="2">
    <source>
        <dbReference type="Pfam" id="PF13785"/>
    </source>
</evidence>
<keyword evidence="1" id="KW-0812">Transmembrane</keyword>
<sequence>MTYIWLIIIVAIAIGVVVIIRQKQLPASNRRQELPPLERTIFTLQIGDIVEHVGVDWVVEGKLIYDDNGYNWIEYLLQEGDRICWLAVEEDDRVQVSLLDPTDELEITGEPPAELSFAGESYRRIESGEALMNRVGTTLNRTSQKCRYFDYQGPGDKVLSVEDWDGNLEVTVGQLIRPSSLTLLPGDGRRVY</sequence>
<evidence type="ECO:0000313" key="4">
    <source>
        <dbReference type="Proteomes" id="UP000500857"/>
    </source>
</evidence>
<accession>A0A6H1U461</accession>
<dbReference type="AlphaFoldDB" id="A0A6H1U461"/>
<gene>
    <name evidence="3" type="ORF">HCG48_05750</name>
</gene>